<feature type="signal peptide" evidence="1">
    <location>
        <begin position="1"/>
        <end position="19"/>
    </location>
</feature>
<dbReference type="SUPFAM" id="SSF49265">
    <property type="entry name" value="Fibronectin type III"/>
    <property type="match status" value="1"/>
</dbReference>
<evidence type="ECO:0000313" key="3">
    <source>
        <dbReference type="Proteomes" id="UP000594262"/>
    </source>
</evidence>
<dbReference type="AlphaFoldDB" id="A0A7M5VFP2"/>
<evidence type="ECO:0000313" key="2">
    <source>
        <dbReference type="EnsemblMetazoa" id="CLYHEMP011047.3"/>
    </source>
</evidence>
<dbReference type="GeneID" id="136803038"/>
<dbReference type="OrthoDB" id="6036080at2759"/>
<sequence>MKYHIIVLSCLLWIKLTECFQWDNSVSDSSVYANNSGSAIIKFRYSYGAEDRSSVNITCGIWNTDQTKIIPMVTKIGNQPAQRRSGVTGDVLGNNAALYTESTQPTVIGLRLSNIAKTFPTQYRCDASFTKADGVADSVLSERVILNVLERPKFTNCLQNIQSKETVAGNSLDITCKVSGNPTPNLKCSLLAFDREILNTFPKKNSGRNLEEDEPGMPSNITASFSNLPKEARFVRCFASQTFTGTNTLERRFTILHTPFPPKNFRQENSPDRTSITVSWLPLTDDEWGGAKDSYSVAYYMIGQDAGLNLTTKELGPQPSEFGQDANVFVSRKVGEKDVEFYFYTIKGLNPQALCTEPLWKRR</sequence>
<evidence type="ECO:0000256" key="1">
    <source>
        <dbReference type="SAM" id="SignalP"/>
    </source>
</evidence>
<dbReference type="Proteomes" id="UP000594262">
    <property type="component" value="Unplaced"/>
</dbReference>
<accession>A0A7M5VFP2</accession>
<dbReference type="RefSeq" id="XP_066915893.1">
    <property type="nucleotide sequence ID" value="XM_067059792.1"/>
</dbReference>
<dbReference type="InterPro" id="IPR036116">
    <property type="entry name" value="FN3_sf"/>
</dbReference>
<keyword evidence="1" id="KW-0732">Signal</keyword>
<dbReference type="EnsemblMetazoa" id="CLYHEMT011047.3">
    <property type="protein sequence ID" value="CLYHEMP011047.3"/>
    <property type="gene ID" value="CLYHEMG011047"/>
</dbReference>
<organism evidence="2 3">
    <name type="scientific">Clytia hemisphaerica</name>
    <dbReference type="NCBI Taxonomy" id="252671"/>
    <lineage>
        <taxon>Eukaryota</taxon>
        <taxon>Metazoa</taxon>
        <taxon>Cnidaria</taxon>
        <taxon>Hydrozoa</taxon>
        <taxon>Hydroidolina</taxon>
        <taxon>Leptothecata</taxon>
        <taxon>Obeliida</taxon>
        <taxon>Clytiidae</taxon>
        <taxon>Clytia</taxon>
    </lineage>
</organism>
<protein>
    <submittedName>
        <fullName evidence="2">Uncharacterized protein</fullName>
    </submittedName>
</protein>
<name>A0A7M5VFP2_9CNID</name>
<feature type="chain" id="PRO_5029482246" evidence="1">
    <location>
        <begin position="20"/>
        <end position="363"/>
    </location>
</feature>
<proteinExistence type="predicted"/>
<reference evidence="2" key="1">
    <citation type="submission" date="2021-01" db="UniProtKB">
        <authorList>
            <consortium name="EnsemblMetazoa"/>
        </authorList>
    </citation>
    <scope>IDENTIFICATION</scope>
</reference>
<keyword evidence="3" id="KW-1185">Reference proteome</keyword>